<dbReference type="InterPro" id="IPR058560">
    <property type="entry name" value="DNA_primase_C"/>
</dbReference>
<dbReference type="PANTHER" id="PTHR10537">
    <property type="entry name" value="DNA PRIMASE LARGE SUBUNIT"/>
    <property type="match status" value="1"/>
</dbReference>
<feature type="compositionally biased region" description="Basic and acidic residues" evidence="8">
    <location>
        <begin position="564"/>
        <end position="576"/>
    </location>
</feature>
<organism evidence="10 11">
    <name type="scientific">Patiria miniata</name>
    <name type="common">Bat star</name>
    <name type="synonym">Asterina miniata</name>
    <dbReference type="NCBI Taxonomy" id="46514"/>
    <lineage>
        <taxon>Eukaryota</taxon>
        <taxon>Metazoa</taxon>
        <taxon>Echinodermata</taxon>
        <taxon>Eleutherozoa</taxon>
        <taxon>Asterozoa</taxon>
        <taxon>Asteroidea</taxon>
        <taxon>Valvatacea</taxon>
        <taxon>Valvatida</taxon>
        <taxon>Asterinidae</taxon>
        <taxon>Patiria</taxon>
    </lineage>
</organism>
<keyword evidence="2" id="KW-0004">4Fe-4S</keyword>
<keyword evidence="4" id="KW-0235">DNA replication</keyword>
<reference evidence="10" key="1">
    <citation type="submission" date="2022-11" db="UniProtKB">
        <authorList>
            <consortium name="EnsemblMetazoa"/>
        </authorList>
    </citation>
    <scope>IDENTIFICATION</scope>
</reference>
<evidence type="ECO:0000313" key="10">
    <source>
        <dbReference type="EnsemblMetazoa" id="XP_038071650.1"/>
    </source>
</evidence>
<dbReference type="InterPro" id="IPR007238">
    <property type="entry name" value="DNA_primase_lsu_euk/arc"/>
</dbReference>
<evidence type="ECO:0000256" key="8">
    <source>
        <dbReference type="SAM" id="MobiDB-lite"/>
    </source>
</evidence>
<feature type="compositionally biased region" description="Polar residues" evidence="8">
    <location>
        <begin position="502"/>
        <end position="525"/>
    </location>
</feature>
<evidence type="ECO:0000256" key="7">
    <source>
        <dbReference type="ARBA" id="ARBA00023014"/>
    </source>
</evidence>
<feature type="compositionally biased region" description="Polar residues" evidence="8">
    <location>
        <begin position="545"/>
        <end position="554"/>
    </location>
</feature>
<evidence type="ECO:0000256" key="4">
    <source>
        <dbReference type="ARBA" id="ARBA00022705"/>
    </source>
</evidence>
<keyword evidence="5" id="KW-0479">Metal-binding</keyword>
<dbReference type="GO" id="GO:0005658">
    <property type="term" value="C:alpha DNA polymerase:primase complex"/>
    <property type="evidence" value="ECO:0007669"/>
    <property type="project" value="TreeGrafter"/>
</dbReference>
<evidence type="ECO:0000256" key="6">
    <source>
        <dbReference type="ARBA" id="ARBA00023004"/>
    </source>
</evidence>
<comment type="cofactor">
    <cofactor evidence="1">
        <name>[4Fe-4S] cluster</name>
        <dbReference type="ChEBI" id="CHEBI:49883"/>
    </cofactor>
</comment>
<dbReference type="OMA" id="CPFSHFD"/>
<feature type="compositionally biased region" description="Polar residues" evidence="8">
    <location>
        <begin position="629"/>
        <end position="651"/>
    </location>
</feature>
<protein>
    <recommendedName>
        <fullName evidence="9">DNA primase large subunit C-terminal domain-containing protein</fullName>
    </recommendedName>
</protein>
<dbReference type="Pfam" id="PF26466">
    <property type="entry name" value="DNA_primase_lrg_N"/>
    <property type="match status" value="1"/>
</dbReference>
<keyword evidence="6" id="KW-0408">Iron</keyword>
<accession>A0A914B759</accession>
<feature type="compositionally biased region" description="Acidic residues" evidence="8">
    <location>
        <begin position="465"/>
        <end position="474"/>
    </location>
</feature>
<keyword evidence="3" id="KW-0639">Primosome</keyword>
<name>A0A914B759_PATMI</name>
<dbReference type="GO" id="GO:0006270">
    <property type="term" value="P:DNA replication initiation"/>
    <property type="evidence" value="ECO:0007669"/>
    <property type="project" value="TreeGrafter"/>
</dbReference>
<dbReference type="GO" id="GO:0046872">
    <property type="term" value="F:metal ion binding"/>
    <property type="evidence" value="ECO:0007669"/>
    <property type="project" value="UniProtKB-KW"/>
</dbReference>
<evidence type="ECO:0000256" key="1">
    <source>
        <dbReference type="ARBA" id="ARBA00001966"/>
    </source>
</evidence>
<evidence type="ECO:0000313" key="11">
    <source>
        <dbReference type="Proteomes" id="UP000887568"/>
    </source>
</evidence>
<dbReference type="RefSeq" id="XP_038071650.1">
    <property type="nucleotide sequence ID" value="XM_038215722.1"/>
</dbReference>
<dbReference type="EnsemblMetazoa" id="XM_038215722.1">
    <property type="protein sequence ID" value="XP_038071650.1"/>
    <property type="gene ID" value="LOC119740422"/>
</dbReference>
<dbReference type="PANTHER" id="PTHR10537:SF4">
    <property type="entry name" value="DNA PRIMASE LARGE SUBUNIT"/>
    <property type="match status" value="1"/>
</dbReference>
<feature type="region of interest" description="Disordered" evidence="8">
    <location>
        <begin position="450"/>
        <end position="533"/>
    </location>
</feature>
<dbReference type="Proteomes" id="UP000887568">
    <property type="component" value="Unplaced"/>
</dbReference>
<dbReference type="GeneID" id="119740422"/>
<dbReference type="GO" id="GO:0006269">
    <property type="term" value="P:DNA replication, synthesis of primer"/>
    <property type="evidence" value="ECO:0007669"/>
    <property type="project" value="UniProtKB-KW"/>
</dbReference>
<dbReference type="OrthoDB" id="421393at2759"/>
<keyword evidence="7" id="KW-0411">Iron-sulfur</keyword>
<feature type="compositionally biased region" description="Polar residues" evidence="8">
    <location>
        <begin position="602"/>
        <end position="612"/>
    </location>
</feature>
<sequence>MAFYIKPPGGIEKLQNLAVYGKKRLRFLQQVLRCDSSADFRGLLDCADTADDSECLIEGTTKDRVSHFLLRLACCQDSEMASFFVRAETELFCHRFASMNLTELVHLFKSTHCFLCRLCRHHSKNSRLFVVQSGQSSSRTVCIDLLKILKGMIADGLTWEDVVNRYLEGCRSEVIQVPFEYALSLVASRSVVLERGVAMVPPADILKVLASLFEELISNGMVDARHSVHDVAASDERMVELFRELRHLYYSGSRLTGVDWTLDSGSVALEDIDNLSGCFPPCMQHLHRMLRQKHRLRHFSRIQYTLFLKVVGLPVSEAVKFWRREYSQPSCHHGDSAGCTHTWQRDGRRYTYSIRHLYGLEGSRVNYKAHSCRSIQECSIGHGEEGGCPFSHFDDAHLRNVMSYAGIRSEEDTRQIIDLAERGKTQAACRAFFRKSVAVSLARLLKSNVSEGNSSSDLDKREVDEKEADAEDIDLQPCNEKKPSVGMGGAVASTADDGRENANVTKQSENRDASGSQSLRGSQASDRVPSWKDADLREDGSFFSVTNETTSSKDQLLMHQVRTGSEDYSDKQRADSDLAGEGSIPSSGKHSDILPTRHQHIEVTSETVTGNSRDSKAAEIFEGVPPPSATRTSNSSNNHQPIHQIGQPKTDSGSRGDSPDETAPSSSSITILRDVQIHKPIDYYRSYVQLLASLQQLEESNL</sequence>
<proteinExistence type="predicted"/>
<dbReference type="Gene3D" id="1.20.930.80">
    <property type="match status" value="1"/>
</dbReference>
<feature type="domain" description="DNA primase large subunit C-terminal" evidence="9">
    <location>
        <begin position="277"/>
        <end position="435"/>
    </location>
</feature>
<evidence type="ECO:0000256" key="2">
    <source>
        <dbReference type="ARBA" id="ARBA00022485"/>
    </source>
</evidence>
<dbReference type="GO" id="GO:0051539">
    <property type="term" value="F:4 iron, 4 sulfur cluster binding"/>
    <property type="evidence" value="ECO:0007669"/>
    <property type="project" value="UniProtKB-KW"/>
</dbReference>
<evidence type="ECO:0000256" key="5">
    <source>
        <dbReference type="ARBA" id="ARBA00022723"/>
    </source>
</evidence>
<evidence type="ECO:0000259" key="9">
    <source>
        <dbReference type="Pfam" id="PF04104"/>
    </source>
</evidence>
<keyword evidence="11" id="KW-1185">Reference proteome</keyword>
<feature type="region of interest" description="Disordered" evidence="8">
    <location>
        <begin position="545"/>
        <end position="672"/>
    </location>
</feature>
<evidence type="ECO:0000256" key="3">
    <source>
        <dbReference type="ARBA" id="ARBA00022515"/>
    </source>
</evidence>
<dbReference type="AlphaFoldDB" id="A0A914B759"/>
<dbReference type="Pfam" id="PF04104">
    <property type="entry name" value="DNA_primase_lrg"/>
    <property type="match status" value="1"/>
</dbReference>